<dbReference type="STRING" id="903984.BCR21_11205"/>
<evidence type="ECO:0000313" key="8">
    <source>
        <dbReference type="EMBL" id="OEG10852.1"/>
    </source>
</evidence>
<keyword evidence="5 6" id="KW-0472">Membrane</keyword>
<dbReference type="Gene3D" id="1.20.1250.20">
    <property type="entry name" value="MFS general substrate transporter like domains"/>
    <property type="match status" value="1"/>
</dbReference>
<dbReference type="InterPro" id="IPR020846">
    <property type="entry name" value="MFS_dom"/>
</dbReference>
<keyword evidence="4 6" id="KW-1133">Transmembrane helix</keyword>
<feature type="domain" description="Major facilitator superfamily (MFS) profile" evidence="7">
    <location>
        <begin position="8"/>
        <end position="383"/>
    </location>
</feature>
<feature type="transmembrane region" description="Helical" evidence="6">
    <location>
        <begin position="163"/>
        <end position="184"/>
    </location>
</feature>
<feature type="transmembrane region" description="Helical" evidence="6">
    <location>
        <begin position="205"/>
        <end position="231"/>
    </location>
</feature>
<dbReference type="PANTHER" id="PTHR23523">
    <property type="match status" value="1"/>
</dbReference>
<sequence>MKKEDRKKVGLVFLVAFSLRVGISTIPPLLPMLQKQLMISDVAASLLTSIPVICMGIFALSVPFVQQKLGRKKGILVFLLVLSLAIFLRALTSNYVGLISTAFLIGVATAIIGPLLSGYIKSEFPNNSGLLIGIYSLSMGLGASISSGSITSLTSYFNGRWTFALAIFGIFALIGFFCWGKGATVDGENKGIKQKVSLPLKNRQAWKITFFFGTQSGIFYGVTTWISTIAFSRGVSIAVASYVLTFYTLSQMFFSFVIPMLMDYRGKIKSWAFFSSLMVVLGIVGLMIKGPFWFFICATFLIAAGLGGLFPIGLLLPLKLTHSPEETSAWTGMVQSFGYMIGGCIPILMGVVSECFAVENASLWFVLILSLFIVFLTSILKKI</sequence>
<dbReference type="InterPro" id="IPR052524">
    <property type="entry name" value="MFS_Cyanate_Porter"/>
</dbReference>
<dbReference type="InterPro" id="IPR011701">
    <property type="entry name" value="MFS"/>
</dbReference>
<keyword evidence="2" id="KW-0813">Transport</keyword>
<evidence type="ECO:0000256" key="5">
    <source>
        <dbReference type="ARBA" id="ARBA00023136"/>
    </source>
</evidence>
<feature type="transmembrane region" description="Helical" evidence="6">
    <location>
        <begin position="293"/>
        <end position="316"/>
    </location>
</feature>
<evidence type="ECO:0000256" key="2">
    <source>
        <dbReference type="ARBA" id="ARBA00022448"/>
    </source>
</evidence>
<keyword evidence="3 6" id="KW-0812">Transmembrane</keyword>
<feature type="transmembrane region" description="Helical" evidence="6">
    <location>
        <begin position="98"/>
        <end position="120"/>
    </location>
</feature>
<gene>
    <name evidence="8" type="ORF">BCR21_11205</name>
</gene>
<feature type="transmembrane region" description="Helical" evidence="6">
    <location>
        <begin position="237"/>
        <end position="258"/>
    </location>
</feature>
<evidence type="ECO:0000256" key="4">
    <source>
        <dbReference type="ARBA" id="ARBA00022989"/>
    </source>
</evidence>
<reference evidence="9" key="1">
    <citation type="submission" date="2016-09" db="EMBL/GenBank/DDBJ databases">
        <authorList>
            <person name="Gulvik C.A."/>
        </authorList>
    </citation>
    <scope>NUCLEOTIDE SEQUENCE [LARGE SCALE GENOMIC DNA]</scope>
    <source>
        <strain evidence="9">DSM 23328</strain>
    </source>
</reference>
<evidence type="ECO:0000256" key="1">
    <source>
        <dbReference type="ARBA" id="ARBA00004651"/>
    </source>
</evidence>
<dbReference type="Pfam" id="PF07690">
    <property type="entry name" value="MFS_1"/>
    <property type="match status" value="1"/>
</dbReference>
<evidence type="ECO:0000259" key="7">
    <source>
        <dbReference type="PROSITE" id="PS50850"/>
    </source>
</evidence>
<dbReference type="PROSITE" id="PS50850">
    <property type="entry name" value="MFS"/>
    <property type="match status" value="1"/>
</dbReference>
<evidence type="ECO:0000256" key="3">
    <source>
        <dbReference type="ARBA" id="ARBA00022692"/>
    </source>
</evidence>
<feature type="transmembrane region" description="Helical" evidence="6">
    <location>
        <begin position="328"/>
        <end position="349"/>
    </location>
</feature>
<evidence type="ECO:0000256" key="6">
    <source>
        <dbReference type="SAM" id="Phobius"/>
    </source>
</evidence>
<dbReference type="AlphaFoldDB" id="A0A1E5GDT3"/>
<feature type="transmembrane region" description="Helical" evidence="6">
    <location>
        <begin position="361"/>
        <end position="380"/>
    </location>
</feature>
<protein>
    <submittedName>
        <fullName evidence="8">MFS transporter</fullName>
    </submittedName>
</protein>
<organism evidence="8 9">
    <name type="scientific">Enterococcus ureasiticus</name>
    <dbReference type="NCBI Taxonomy" id="903984"/>
    <lineage>
        <taxon>Bacteria</taxon>
        <taxon>Bacillati</taxon>
        <taxon>Bacillota</taxon>
        <taxon>Bacilli</taxon>
        <taxon>Lactobacillales</taxon>
        <taxon>Enterococcaceae</taxon>
        <taxon>Enterococcus</taxon>
    </lineage>
</organism>
<feature type="transmembrane region" description="Helical" evidence="6">
    <location>
        <begin position="74"/>
        <end position="92"/>
    </location>
</feature>
<keyword evidence="9" id="KW-1185">Reference proteome</keyword>
<dbReference type="Proteomes" id="UP000094068">
    <property type="component" value="Unassembled WGS sequence"/>
</dbReference>
<comment type="subcellular location">
    <subcellularLocation>
        <location evidence="1">Cell membrane</location>
        <topology evidence="1">Multi-pass membrane protein</topology>
    </subcellularLocation>
</comment>
<dbReference type="InterPro" id="IPR036259">
    <property type="entry name" value="MFS_trans_sf"/>
</dbReference>
<dbReference type="PANTHER" id="PTHR23523:SF2">
    <property type="entry name" value="2-NITROIMIDAZOLE TRANSPORTER"/>
    <property type="match status" value="1"/>
</dbReference>
<dbReference type="GO" id="GO:0022857">
    <property type="term" value="F:transmembrane transporter activity"/>
    <property type="evidence" value="ECO:0007669"/>
    <property type="project" value="InterPro"/>
</dbReference>
<evidence type="ECO:0000313" key="9">
    <source>
        <dbReference type="Proteomes" id="UP000094068"/>
    </source>
</evidence>
<comment type="caution">
    <text evidence="8">The sequence shown here is derived from an EMBL/GenBank/DDBJ whole genome shotgun (WGS) entry which is preliminary data.</text>
</comment>
<dbReference type="OrthoDB" id="9797740at2"/>
<accession>A0A1E5GDT3</accession>
<name>A0A1E5GDT3_9ENTE</name>
<feature type="transmembrane region" description="Helical" evidence="6">
    <location>
        <begin position="42"/>
        <end position="62"/>
    </location>
</feature>
<feature type="transmembrane region" description="Helical" evidence="6">
    <location>
        <begin position="9"/>
        <end position="30"/>
    </location>
</feature>
<proteinExistence type="predicted"/>
<dbReference type="GO" id="GO:0005886">
    <property type="term" value="C:plasma membrane"/>
    <property type="evidence" value="ECO:0007669"/>
    <property type="project" value="UniProtKB-SubCell"/>
</dbReference>
<dbReference type="SUPFAM" id="SSF103473">
    <property type="entry name" value="MFS general substrate transporter"/>
    <property type="match status" value="1"/>
</dbReference>
<dbReference type="RefSeq" id="WP_069646606.1">
    <property type="nucleotide sequence ID" value="NZ_MIJZ01000014.1"/>
</dbReference>
<feature type="transmembrane region" description="Helical" evidence="6">
    <location>
        <begin position="270"/>
        <end position="287"/>
    </location>
</feature>
<feature type="transmembrane region" description="Helical" evidence="6">
    <location>
        <begin position="132"/>
        <end position="157"/>
    </location>
</feature>
<dbReference type="EMBL" id="MIJZ01000014">
    <property type="protein sequence ID" value="OEG10852.1"/>
    <property type="molecule type" value="Genomic_DNA"/>
</dbReference>